<dbReference type="RefSeq" id="WP_208833179.1">
    <property type="nucleotide sequence ID" value="NZ_CP072110.1"/>
</dbReference>
<dbReference type="PANTHER" id="PTHR33507:SF3">
    <property type="entry name" value="INNER MEMBRANE PROTEIN YBBJ"/>
    <property type="match status" value="1"/>
</dbReference>
<feature type="transmembrane region" description="Helical" evidence="1">
    <location>
        <begin position="56"/>
        <end position="75"/>
    </location>
</feature>
<dbReference type="KEGG" id="psym:J1N51_06830"/>
<dbReference type="Gene3D" id="2.40.50.140">
    <property type="entry name" value="Nucleic acid-binding proteins"/>
    <property type="match status" value="1"/>
</dbReference>
<protein>
    <submittedName>
        <fullName evidence="2">NfeD family protein</fullName>
    </submittedName>
</protein>
<name>A0A975HLA1_9GAMM</name>
<evidence type="ECO:0000313" key="3">
    <source>
        <dbReference type="Proteomes" id="UP000682739"/>
    </source>
</evidence>
<keyword evidence="1" id="KW-0472">Membrane</keyword>
<evidence type="ECO:0000256" key="1">
    <source>
        <dbReference type="SAM" id="Phobius"/>
    </source>
</evidence>
<dbReference type="InterPro" id="IPR052165">
    <property type="entry name" value="Membrane_assoc_protease"/>
</dbReference>
<accession>A0A975HLA1</accession>
<dbReference type="InterPro" id="IPR012340">
    <property type="entry name" value="NA-bd_OB-fold"/>
</dbReference>
<gene>
    <name evidence="2" type="ORF">J1N51_06830</name>
</gene>
<keyword evidence="1" id="KW-1133">Transmembrane helix</keyword>
<reference evidence="2" key="1">
    <citation type="submission" date="2021-03" db="EMBL/GenBank/DDBJ databases">
        <title>Description of Psychrosphaera ytuae sp. nov. isolated from deep sea sediment of South China Sea.</title>
        <authorList>
            <person name="Zhang J."/>
            <person name="Xu X.-D."/>
        </authorList>
    </citation>
    <scope>NUCLEOTIDE SEQUENCE</scope>
    <source>
        <strain evidence="2">MTZ26</strain>
    </source>
</reference>
<keyword evidence="1" id="KW-0812">Transmembrane</keyword>
<feature type="transmembrane region" description="Helical" evidence="1">
    <location>
        <begin position="12"/>
        <end position="36"/>
    </location>
</feature>
<evidence type="ECO:0000313" key="2">
    <source>
        <dbReference type="EMBL" id="QTH65144.1"/>
    </source>
</evidence>
<dbReference type="EMBL" id="CP072110">
    <property type="protein sequence ID" value="QTH65144.1"/>
    <property type="molecule type" value="Genomic_DNA"/>
</dbReference>
<dbReference type="Proteomes" id="UP000682739">
    <property type="component" value="Chromosome"/>
</dbReference>
<keyword evidence="3" id="KW-1185">Reference proteome</keyword>
<dbReference type="PANTHER" id="PTHR33507">
    <property type="entry name" value="INNER MEMBRANE PROTEIN YBBJ"/>
    <property type="match status" value="1"/>
</dbReference>
<proteinExistence type="predicted"/>
<organism evidence="2 3">
    <name type="scientific">Psychrosphaera ytuae</name>
    <dbReference type="NCBI Taxonomy" id="2820710"/>
    <lineage>
        <taxon>Bacteria</taxon>
        <taxon>Pseudomonadati</taxon>
        <taxon>Pseudomonadota</taxon>
        <taxon>Gammaproteobacteria</taxon>
        <taxon>Alteromonadales</taxon>
        <taxon>Pseudoalteromonadaceae</taxon>
        <taxon>Psychrosphaera</taxon>
    </lineage>
</organism>
<dbReference type="GO" id="GO:0005886">
    <property type="term" value="C:plasma membrane"/>
    <property type="evidence" value="ECO:0007669"/>
    <property type="project" value="TreeGrafter"/>
</dbReference>
<dbReference type="AlphaFoldDB" id="A0A975HLA1"/>
<sequence>MWIFDDTAQILMAIGILMAVVDIVILGFATFFLTLIGLAVLTTGLLLNFGIFTDTWANILISIAVLSALYTALLWKPLSRLQQDSKPQTVKSDLIGHQFVLETDVTSVHPGMYLYSGVNWKIEADSDLTAGAKVEVIEVQVGTMKVAPVTE</sequence>